<reference evidence="2" key="2">
    <citation type="journal article" date="2021" name="PeerJ">
        <title>Extensive microbial diversity within the chicken gut microbiome revealed by metagenomics and culture.</title>
        <authorList>
            <person name="Gilroy R."/>
            <person name="Ravi A."/>
            <person name="Getino M."/>
            <person name="Pursley I."/>
            <person name="Horton D.L."/>
            <person name="Alikhan N.F."/>
            <person name="Baker D."/>
            <person name="Gharbi K."/>
            <person name="Hall N."/>
            <person name="Watson M."/>
            <person name="Adriaenssens E.M."/>
            <person name="Foster-Nyarko E."/>
            <person name="Jarju S."/>
            <person name="Secka A."/>
            <person name="Antonio M."/>
            <person name="Oren A."/>
            <person name="Chaudhuri R.R."/>
            <person name="La Ragione R."/>
            <person name="Hildebrand F."/>
            <person name="Pallen M.J."/>
        </authorList>
    </citation>
    <scope>NUCLEOTIDE SEQUENCE</scope>
    <source>
        <strain evidence="2">ChiSjej1B19-7085</strain>
    </source>
</reference>
<gene>
    <name evidence="2" type="ORF">IAA54_10565</name>
</gene>
<dbReference type="PROSITE" id="PS51904">
    <property type="entry name" value="GLYCOSYL_HYDROL_F25_2"/>
    <property type="match status" value="1"/>
</dbReference>
<keyword evidence="2" id="KW-0378">Hydrolase</keyword>
<dbReference type="PANTHER" id="PTHR34135">
    <property type="entry name" value="LYSOZYME"/>
    <property type="match status" value="1"/>
</dbReference>
<proteinExistence type="inferred from homology"/>
<reference evidence="2" key="1">
    <citation type="submission" date="2020-10" db="EMBL/GenBank/DDBJ databases">
        <authorList>
            <person name="Gilroy R."/>
        </authorList>
    </citation>
    <scope>NUCLEOTIDE SEQUENCE</scope>
    <source>
        <strain evidence="2">ChiSjej1B19-7085</strain>
    </source>
</reference>
<dbReference type="GO" id="GO:0009253">
    <property type="term" value="P:peptidoglycan catabolic process"/>
    <property type="evidence" value="ECO:0007669"/>
    <property type="project" value="InterPro"/>
</dbReference>
<dbReference type="PANTHER" id="PTHR34135:SF2">
    <property type="entry name" value="LYSOZYME"/>
    <property type="match status" value="1"/>
</dbReference>
<organism evidence="2 3">
    <name type="scientific">Candidatus Gallacutalibacter pullicola</name>
    <dbReference type="NCBI Taxonomy" id="2840830"/>
    <lineage>
        <taxon>Bacteria</taxon>
        <taxon>Bacillati</taxon>
        <taxon>Bacillota</taxon>
        <taxon>Clostridia</taxon>
        <taxon>Eubacteriales</taxon>
        <taxon>Candidatus Gallacutalibacter</taxon>
    </lineage>
</organism>
<dbReference type="InterPro" id="IPR002053">
    <property type="entry name" value="Glyco_hydro_25"/>
</dbReference>
<dbReference type="Proteomes" id="UP000886785">
    <property type="component" value="Unassembled WGS sequence"/>
</dbReference>
<accession>A0A9D1DSL1</accession>
<dbReference type="GO" id="GO:0016052">
    <property type="term" value="P:carbohydrate catabolic process"/>
    <property type="evidence" value="ECO:0007669"/>
    <property type="project" value="TreeGrafter"/>
</dbReference>
<dbReference type="InterPro" id="IPR017853">
    <property type="entry name" value="GH"/>
</dbReference>
<evidence type="ECO:0000256" key="1">
    <source>
        <dbReference type="ARBA" id="ARBA00010646"/>
    </source>
</evidence>
<dbReference type="EMBL" id="DVHF01000133">
    <property type="protein sequence ID" value="HIR58099.1"/>
    <property type="molecule type" value="Genomic_DNA"/>
</dbReference>
<sequence length="310" mass="35066">MERKGIDLSTHNGAVDWNKVNGIDFAILRTGYGWEDWENQTDKRFHANKWGADSRGIPTGCYHYSYATTVDEVRREAEFLSHIIRGYTFQYPVALDLEDKVQRNLSRKALTDVAVAFCDEMERSGWFPAIYANLDWVRNRLDMSRLKSDALWLAQYNDHLSYPDCGIWQYTSTGRVSGVSGTVDRNLAFYDYPSIIREQGKNGLVTSGEGYLLLDTREYFLPPGGVYDVKATLYGAPYSSLKVYSSRDGIASVTKLDNQKYRVLGLREGVCYIVFEVWADGNKRTHASVKITVQNGVTPHGTPNSAPSTF</sequence>
<dbReference type="CDD" id="cd06414">
    <property type="entry name" value="GH25_LytC-like"/>
    <property type="match status" value="1"/>
</dbReference>
<dbReference type="GO" id="GO:0003796">
    <property type="term" value="F:lysozyme activity"/>
    <property type="evidence" value="ECO:0007669"/>
    <property type="project" value="InterPro"/>
</dbReference>
<evidence type="ECO:0000313" key="2">
    <source>
        <dbReference type="EMBL" id="HIR58099.1"/>
    </source>
</evidence>
<dbReference type="Gene3D" id="3.20.20.80">
    <property type="entry name" value="Glycosidases"/>
    <property type="match status" value="1"/>
</dbReference>
<dbReference type="AlphaFoldDB" id="A0A9D1DSL1"/>
<comment type="similarity">
    <text evidence="1">Belongs to the glycosyl hydrolase 25 family.</text>
</comment>
<dbReference type="SUPFAM" id="SSF51445">
    <property type="entry name" value="(Trans)glycosidases"/>
    <property type="match status" value="1"/>
</dbReference>
<evidence type="ECO:0000313" key="3">
    <source>
        <dbReference type="Proteomes" id="UP000886785"/>
    </source>
</evidence>
<comment type="caution">
    <text evidence="2">The sequence shown here is derived from an EMBL/GenBank/DDBJ whole genome shotgun (WGS) entry which is preliminary data.</text>
</comment>
<protein>
    <submittedName>
        <fullName evidence="2">Glycoside hydrolase family 25 protein</fullName>
    </submittedName>
</protein>
<dbReference type="Pfam" id="PF01183">
    <property type="entry name" value="Glyco_hydro_25"/>
    <property type="match status" value="1"/>
</dbReference>
<name>A0A9D1DSL1_9FIRM</name>
<dbReference type="GO" id="GO:0016998">
    <property type="term" value="P:cell wall macromolecule catabolic process"/>
    <property type="evidence" value="ECO:0007669"/>
    <property type="project" value="InterPro"/>
</dbReference>